<evidence type="ECO:0000256" key="9">
    <source>
        <dbReference type="ARBA" id="ARBA00023136"/>
    </source>
</evidence>
<dbReference type="EC" id="2.4.1.-" evidence="11"/>
<feature type="domain" description="Fucosyltransferase C-terminal" evidence="12">
    <location>
        <begin position="179"/>
        <end position="314"/>
    </location>
</feature>
<evidence type="ECO:0000256" key="6">
    <source>
        <dbReference type="ARBA" id="ARBA00022692"/>
    </source>
</evidence>
<comment type="similarity">
    <text evidence="3 11">Belongs to the glycosyltransferase 10 family.</text>
</comment>
<dbReference type="FunFam" id="3.40.50.11660:FF:000002">
    <property type="entry name" value="Alpha-(1,3)-fucosyltransferase"/>
    <property type="match status" value="1"/>
</dbReference>
<keyword evidence="6 11" id="KW-0812">Transmembrane</keyword>
<reference evidence="14" key="1">
    <citation type="submission" date="2014-11" db="EMBL/GenBank/DDBJ databases">
        <authorList>
            <person name="Geib S."/>
        </authorList>
    </citation>
    <scope>NUCLEOTIDE SEQUENCE</scope>
</reference>
<dbReference type="InterPro" id="IPR031481">
    <property type="entry name" value="Glyco_tran_10_N"/>
</dbReference>
<evidence type="ECO:0000259" key="12">
    <source>
        <dbReference type="Pfam" id="PF00852"/>
    </source>
</evidence>
<evidence type="ECO:0000256" key="1">
    <source>
        <dbReference type="ARBA" id="ARBA00004447"/>
    </source>
</evidence>
<dbReference type="InterPro" id="IPR001503">
    <property type="entry name" value="Glyco_trans_10"/>
</dbReference>
<name>A0A0A1XR51_ZEUCU</name>
<dbReference type="Gene3D" id="3.40.50.11660">
    <property type="entry name" value="Glycosyl transferase family 10, C-terminal domain"/>
    <property type="match status" value="1"/>
</dbReference>
<dbReference type="SUPFAM" id="SSF53756">
    <property type="entry name" value="UDP-Glycosyltransferase/glycogen phosphorylase"/>
    <property type="match status" value="1"/>
</dbReference>
<dbReference type="Pfam" id="PF17039">
    <property type="entry name" value="Glyco_tran_10_N"/>
    <property type="match status" value="1"/>
</dbReference>
<reference evidence="14" key="2">
    <citation type="journal article" date="2015" name="Gigascience">
        <title>Reconstructing a comprehensive transcriptome assembly of a white-pupal translocated strain of the pest fruit fly Bactrocera cucurbitae.</title>
        <authorList>
            <person name="Sim S.B."/>
            <person name="Calla B."/>
            <person name="Hall B."/>
            <person name="DeRego T."/>
            <person name="Geib S.M."/>
        </authorList>
    </citation>
    <scope>NUCLEOTIDE SEQUENCE</scope>
</reference>
<feature type="domain" description="Fucosyltransferase N-terminal" evidence="13">
    <location>
        <begin position="52"/>
        <end position="150"/>
    </location>
</feature>
<feature type="transmembrane region" description="Helical" evidence="11">
    <location>
        <begin position="20"/>
        <end position="38"/>
    </location>
</feature>
<dbReference type="InterPro" id="IPR038577">
    <property type="entry name" value="GT10-like_C_sf"/>
</dbReference>
<dbReference type="AlphaFoldDB" id="A0A0A1XR51"/>
<evidence type="ECO:0000256" key="10">
    <source>
        <dbReference type="ARBA" id="ARBA00023180"/>
    </source>
</evidence>
<dbReference type="UniPathway" id="UPA00378"/>
<dbReference type="PANTHER" id="PTHR11929">
    <property type="entry name" value="ALPHA- 1,3 -FUCOSYLTRANSFERASE"/>
    <property type="match status" value="1"/>
</dbReference>
<dbReference type="GO" id="GO:0032580">
    <property type="term" value="C:Golgi cisterna membrane"/>
    <property type="evidence" value="ECO:0007669"/>
    <property type="project" value="UniProtKB-SubCell"/>
</dbReference>
<accession>A0A0A1XR51</accession>
<dbReference type="InterPro" id="IPR055270">
    <property type="entry name" value="Glyco_tran_10_C"/>
</dbReference>
<evidence type="ECO:0000256" key="4">
    <source>
        <dbReference type="ARBA" id="ARBA00022676"/>
    </source>
</evidence>
<evidence type="ECO:0000259" key="13">
    <source>
        <dbReference type="Pfam" id="PF17039"/>
    </source>
</evidence>
<proteinExistence type="inferred from homology"/>
<keyword evidence="9 11" id="KW-0472">Membrane</keyword>
<evidence type="ECO:0000256" key="11">
    <source>
        <dbReference type="RuleBase" id="RU003832"/>
    </source>
</evidence>
<evidence type="ECO:0000256" key="7">
    <source>
        <dbReference type="ARBA" id="ARBA00022968"/>
    </source>
</evidence>
<protein>
    <recommendedName>
        <fullName evidence="11">Fucosyltransferase</fullName>
        <ecNumber evidence="11">2.4.1.-</ecNumber>
    </recommendedName>
</protein>
<sequence>MRKPKQFCKCNRRACGKHFVLFYCVIGAGALLLLYYWYQLSQRDQLGLYEPRLLLWWTQYDETLYYRNIYCGYHVCTITNDRQRLAEAKVILFYGSHVRDYDMPLPRHAYQLWALLQDETPQNASILFYEEFLHHFNYTSTFSRYSDFPLTLRSLRNAKDLISWTYVRRLRSRIDIPILFMQDNCETLSGGEHYVRELMKLVPVYSCGACLRNIDAPSFKRENDDLRFISVFKFVLAFEDAICDDYITDTFWQALIVGAIPIYFGSPTIRDWAPNNHSAIYVSDFQSPTALADFIFQLDSNETAYMEYMRHKLNTAEPITNQRLLKALLWHYNLNISKKFEKFEIEICSEINSNKEKPVAKMANQTHFNCPLPQHLPTTLKNYTKHASKWKAVFTVMQCVARLLDRLLQQNAPYTSRSFTNKLDQLIGWSAC</sequence>
<keyword evidence="5 11" id="KW-0808">Transferase</keyword>
<dbReference type="Pfam" id="PF00852">
    <property type="entry name" value="Glyco_transf_10"/>
    <property type="match status" value="1"/>
</dbReference>
<comment type="pathway">
    <text evidence="2">Protein modification; protein glycosylation.</text>
</comment>
<keyword evidence="10" id="KW-0325">Glycoprotein</keyword>
<dbReference type="EMBL" id="GBXI01001234">
    <property type="protein sequence ID" value="JAD13058.1"/>
    <property type="molecule type" value="Transcribed_RNA"/>
</dbReference>
<organism evidence="14">
    <name type="scientific">Zeugodacus cucurbitae</name>
    <name type="common">Melon fruit fly</name>
    <name type="synonym">Bactrocera cucurbitae</name>
    <dbReference type="NCBI Taxonomy" id="28588"/>
    <lineage>
        <taxon>Eukaryota</taxon>
        <taxon>Metazoa</taxon>
        <taxon>Ecdysozoa</taxon>
        <taxon>Arthropoda</taxon>
        <taxon>Hexapoda</taxon>
        <taxon>Insecta</taxon>
        <taxon>Pterygota</taxon>
        <taxon>Neoptera</taxon>
        <taxon>Endopterygota</taxon>
        <taxon>Diptera</taxon>
        <taxon>Brachycera</taxon>
        <taxon>Muscomorpha</taxon>
        <taxon>Tephritoidea</taxon>
        <taxon>Tephritidae</taxon>
        <taxon>Zeugodacus</taxon>
        <taxon>Zeugodacus</taxon>
    </lineage>
</organism>
<keyword evidence="11" id="KW-0333">Golgi apparatus</keyword>
<keyword evidence="4 11" id="KW-0328">Glycosyltransferase</keyword>
<evidence type="ECO:0000256" key="3">
    <source>
        <dbReference type="ARBA" id="ARBA00008919"/>
    </source>
</evidence>
<evidence type="ECO:0000256" key="8">
    <source>
        <dbReference type="ARBA" id="ARBA00022989"/>
    </source>
</evidence>
<dbReference type="GO" id="GO:0046920">
    <property type="term" value="F:alpha-(1-&gt;3)-fucosyltransferase activity"/>
    <property type="evidence" value="ECO:0007669"/>
    <property type="project" value="TreeGrafter"/>
</dbReference>
<comment type="subcellular location">
    <subcellularLocation>
        <location evidence="1 11">Golgi apparatus</location>
        <location evidence="1 11">Golgi stack membrane</location>
        <topology evidence="1 11">Single-pass type II membrane protein</topology>
    </subcellularLocation>
</comment>
<dbReference type="PANTHER" id="PTHR11929:SF194">
    <property type="entry name" value="ALPHA-(1,3)-FUCOSYLTRANSFERASE 10"/>
    <property type="match status" value="1"/>
</dbReference>
<keyword evidence="7" id="KW-0735">Signal-anchor</keyword>
<evidence type="ECO:0000256" key="2">
    <source>
        <dbReference type="ARBA" id="ARBA00004922"/>
    </source>
</evidence>
<evidence type="ECO:0000313" key="14">
    <source>
        <dbReference type="EMBL" id="JAD13058.1"/>
    </source>
</evidence>
<keyword evidence="8 11" id="KW-1133">Transmembrane helix</keyword>
<evidence type="ECO:0000256" key="5">
    <source>
        <dbReference type="ARBA" id="ARBA00022679"/>
    </source>
</evidence>
<gene>
    <name evidence="14" type="primary">FucTB_1</name>
    <name evidence="14" type="ORF">g.10141</name>
</gene>